<keyword evidence="14" id="KW-0175">Coiled coil</keyword>
<dbReference type="Gene3D" id="3.30.565.10">
    <property type="entry name" value="Histidine kinase-like ATPase, C-terminal domain"/>
    <property type="match status" value="1"/>
</dbReference>
<evidence type="ECO:0000313" key="20">
    <source>
        <dbReference type="Proteomes" id="UP000317180"/>
    </source>
</evidence>
<reference evidence="17 20" key="2">
    <citation type="submission" date="2019-06" db="EMBL/GenBank/DDBJ databases">
        <title>Whole genome shotgun sequence of Brevibacillus agri NBRC 15538.</title>
        <authorList>
            <person name="Hosoyama A."/>
            <person name="Uohara A."/>
            <person name="Ohji S."/>
            <person name="Ichikawa N."/>
        </authorList>
    </citation>
    <scope>NUCLEOTIDE SEQUENCE [LARGE SCALE GENOMIC DNA]</scope>
    <source>
        <strain evidence="17 20">NBRC 15538</strain>
    </source>
</reference>
<evidence type="ECO:0000256" key="1">
    <source>
        <dbReference type="ARBA" id="ARBA00000085"/>
    </source>
</evidence>
<dbReference type="CDD" id="cd00082">
    <property type="entry name" value="HisKA"/>
    <property type="match status" value="1"/>
</dbReference>
<keyword evidence="11 15" id="KW-1133">Transmembrane helix</keyword>
<dbReference type="InterPro" id="IPR004358">
    <property type="entry name" value="Sig_transdc_His_kin-like_C"/>
</dbReference>
<evidence type="ECO:0000256" key="13">
    <source>
        <dbReference type="ARBA" id="ARBA00023136"/>
    </source>
</evidence>
<dbReference type="EC" id="2.7.13.3" evidence="3"/>
<accession>A0A3M8AXN3</accession>
<dbReference type="InterPro" id="IPR050398">
    <property type="entry name" value="HssS/ArlS-like"/>
</dbReference>
<feature type="transmembrane region" description="Helical" evidence="15">
    <location>
        <begin position="340"/>
        <end position="362"/>
    </location>
</feature>
<keyword evidence="5" id="KW-0597">Phosphoprotein</keyword>
<name>A0A3M8AXN3_9BACL</name>
<protein>
    <recommendedName>
        <fullName evidence="3">histidine kinase</fullName>
        <ecNumber evidence="3">2.7.13.3</ecNumber>
    </recommendedName>
</protein>
<feature type="transmembrane region" description="Helical" evidence="15">
    <location>
        <begin position="428"/>
        <end position="448"/>
    </location>
</feature>
<proteinExistence type="predicted"/>
<evidence type="ECO:0000313" key="17">
    <source>
        <dbReference type="EMBL" id="GED27431.1"/>
    </source>
</evidence>
<dbReference type="OrthoDB" id="9792991at2"/>
<evidence type="ECO:0000256" key="12">
    <source>
        <dbReference type="ARBA" id="ARBA00023012"/>
    </source>
</evidence>
<reference evidence="18 19" key="1">
    <citation type="submission" date="2018-10" db="EMBL/GenBank/DDBJ databases">
        <title>Phylogenomics of Brevibacillus.</title>
        <authorList>
            <person name="Dunlap C."/>
        </authorList>
    </citation>
    <scope>NUCLEOTIDE SEQUENCE [LARGE SCALE GENOMIC DNA]</scope>
    <source>
        <strain evidence="18 19">NRRL NRS 1219</strain>
    </source>
</reference>
<dbReference type="EMBL" id="RHHN01000033">
    <property type="protein sequence ID" value="RNB55753.1"/>
    <property type="molecule type" value="Genomic_DNA"/>
</dbReference>
<keyword evidence="6" id="KW-0808">Transferase</keyword>
<dbReference type="PANTHER" id="PTHR45528">
    <property type="entry name" value="SENSOR HISTIDINE KINASE CPXA"/>
    <property type="match status" value="1"/>
</dbReference>
<dbReference type="FunFam" id="3.30.565.10:FF:000013">
    <property type="entry name" value="Two-component sensor histidine kinase"/>
    <property type="match status" value="1"/>
</dbReference>
<evidence type="ECO:0000256" key="14">
    <source>
        <dbReference type="SAM" id="Coils"/>
    </source>
</evidence>
<feature type="transmembrane region" description="Helical" evidence="15">
    <location>
        <begin position="396"/>
        <end position="422"/>
    </location>
</feature>
<dbReference type="Pfam" id="PF02518">
    <property type="entry name" value="HATPase_c"/>
    <property type="match status" value="1"/>
</dbReference>
<evidence type="ECO:0000256" key="11">
    <source>
        <dbReference type="ARBA" id="ARBA00022989"/>
    </source>
</evidence>
<comment type="subcellular location">
    <subcellularLocation>
        <location evidence="2">Cell membrane</location>
        <topology evidence="2">Multi-pass membrane protein</topology>
    </subcellularLocation>
</comment>
<keyword evidence="8" id="KW-0547">Nucleotide-binding</keyword>
<dbReference type="SMART" id="SM00388">
    <property type="entry name" value="HisKA"/>
    <property type="match status" value="1"/>
</dbReference>
<dbReference type="SUPFAM" id="SSF47384">
    <property type="entry name" value="Homodimeric domain of signal transducing histidine kinase"/>
    <property type="match status" value="1"/>
</dbReference>
<dbReference type="InterPro" id="IPR003661">
    <property type="entry name" value="HisK_dim/P_dom"/>
</dbReference>
<dbReference type="GO" id="GO:0005524">
    <property type="term" value="F:ATP binding"/>
    <property type="evidence" value="ECO:0007669"/>
    <property type="project" value="UniProtKB-KW"/>
</dbReference>
<dbReference type="InterPro" id="IPR036890">
    <property type="entry name" value="HATPase_C_sf"/>
</dbReference>
<keyword evidence="10" id="KW-0067">ATP-binding</keyword>
<dbReference type="SUPFAM" id="SSF55874">
    <property type="entry name" value="ATPase domain of HSP90 chaperone/DNA topoisomerase II/histidine kinase"/>
    <property type="match status" value="1"/>
</dbReference>
<sequence>MDTKSKNSRFTLPALFALVVSLSLLMLTAADVYQNREYLQKDSYFQSENFNSEVRLFVELVKDVHVDFAGYERKTPEEKLGKATVEQFQREREDALREVRERLESEYAHEIENARNASDTKELDRLATEQAARLKKALEKETANWDRQFQQMVAEKDAEYEERKNSLALRTGSFKYYVRDNKTGKVYTNMSHEPSETEVSKNARYAIRFPENSYQKYGEFADINRTYQLSQWSGIFYVPKSPEGYSQIHADAVYFDSKRERLLGECALLTVTLLVTALLLWYLKLSRAAAQPIVVKSLALFRRIPLDIRIIMLLPIGVAYLALIFNLRFFFFFLPIDAEHFFTLGIISLFTAYLLLQALEAWHMYLHPGSLREQWQRSLFVRQKVLLRESYTNRSLFFKVSLLFILTVGFGMSVALGLVAMVKASEELFSLSFLYGLFYLATVVPYVLRRLGLMNRIMLGASEMSAGNLDATIEKIRKGNLSNLAHSLNNIKLGLKSAMEEQMKSERMKSELITNVSHDLKTPLTSIINYVDLLKRENLTADEIKSYVDVLDRKTARLRVLIDDLFDAAKMSSGAVELHIEQVNVASLLNQAIAEFSEKIEQSSLTFRVNVEQPKIVAPLDGKKTWRVFENLIGNALKYSLPNTRVLIDLYEKPGEVIMTIKNVSAYEIDFDAQELFERFKRADQSRNTEGSGLGLAIAKSIVELQGGRLSIEIDGDYFKVMVVFRKNA</sequence>
<dbReference type="Pfam" id="PF00512">
    <property type="entry name" value="HisKA"/>
    <property type="match status" value="1"/>
</dbReference>
<evidence type="ECO:0000256" key="2">
    <source>
        <dbReference type="ARBA" id="ARBA00004651"/>
    </source>
</evidence>
<dbReference type="PRINTS" id="PR00344">
    <property type="entry name" value="BCTRLSENSOR"/>
</dbReference>
<evidence type="ECO:0000313" key="19">
    <source>
        <dbReference type="Proteomes" id="UP000276178"/>
    </source>
</evidence>
<dbReference type="PROSITE" id="PS50109">
    <property type="entry name" value="HIS_KIN"/>
    <property type="match status" value="1"/>
</dbReference>
<dbReference type="InterPro" id="IPR005467">
    <property type="entry name" value="His_kinase_dom"/>
</dbReference>
<evidence type="ECO:0000256" key="9">
    <source>
        <dbReference type="ARBA" id="ARBA00022777"/>
    </source>
</evidence>
<dbReference type="EMBL" id="BJOD01000041">
    <property type="protein sequence ID" value="GED27431.1"/>
    <property type="molecule type" value="Genomic_DNA"/>
</dbReference>
<dbReference type="RefSeq" id="WP_007778412.1">
    <property type="nucleotide sequence ID" value="NZ_BJOD01000041.1"/>
</dbReference>
<evidence type="ECO:0000256" key="8">
    <source>
        <dbReference type="ARBA" id="ARBA00022741"/>
    </source>
</evidence>
<evidence type="ECO:0000256" key="6">
    <source>
        <dbReference type="ARBA" id="ARBA00022679"/>
    </source>
</evidence>
<feature type="transmembrane region" description="Helical" evidence="15">
    <location>
        <begin position="262"/>
        <end position="283"/>
    </location>
</feature>
<feature type="domain" description="Histidine kinase" evidence="16">
    <location>
        <begin position="515"/>
        <end position="713"/>
    </location>
</feature>
<keyword evidence="4" id="KW-1003">Cell membrane</keyword>
<dbReference type="GO" id="GO:0000155">
    <property type="term" value="F:phosphorelay sensor kinase activity"/>
    <property type="evidence" value="ECO:0007669"/>
    <property type="project" value="InterPro"/>
</dbReference>
<evidence type="ECO:0000259" key="16">
    <source>
        <dbReference type="PROSITE" id="PS50109"/>
    </source>
</evidence>
<keyword evidence="7 15" id="KW-0812">Transmembrane</keyword>
<dbReference type="Proteomes" id="UP000317180">
    <property type="component" value="Unassembled WGS sequence"/>
</dbReference>
<keyword evidence="20" id="KW-1185">Reference proteome</keyword>
<comment type="catalytic activity">
    <reaction evidence="1">
        <text>ATP + protein L-histidine = ADP + protein N-phospho-L-histidine.</text>
        <dbReference type="EC" id="2.7.13.3"/>
    </reaction>
</comment>
<dbReference type="InterPro" id="IPR003594">
    <property type="entry name" value="HATPase_dom"/>
</dbReference>
<feature type="transmembrane region" description="Helical" evidence="15">
    <location>
        <begin position="310"/>
        <end position="334"/>
    </location>
</feature>
<keyword evidence="12" id="KW-0902">Two-component regulatory system</keyword>
<dbReference type="Gene3D" id="1.10.287.130">
    <property type="match status" value="1"/>
</dbReference>
<evidence type="ECO:0000256" key="4">
    <source>
        <dbReference type="ARBA" id="ARBA00022475"/>
    </source>
</evidence>
<keyword evidence="13 15" id="KW-0472">Membrane</keyword>
<dbReference type="FunFam" id="1.10.287.130:FF:000008">
    <property type="entry name" value="Two-component sensor histidine kinase"/>
    <property type="match status" value="1"/>
</dbReference>
<dbReference type="Proteomes" id="UP000276178">
    <property type="component" value="Unassembled WGS sequence"/>
</dbReference>
<evidence type="ECO:0000256" key="3">
    <source>
        <dbReference type="ARBA" id="ARBA00012438"/>
    </source>
</evidence>
<dbReference type="GeneID" id="82809496"/>
<dbReference type="InterPro" id="IPR036097">
    <property type="entry name" value="HisK_dim/P_sf"/>
</dbReference>
<dbReference type="SMART" id="SM00387">
    <property type="entry name" value="HATPase_c"/>
    <property type="match status" value="1"/>
</dbReference>
<feature type="coiled-coil region" evidence="14">
    <location>
        <begin position="85"/>
        <end position="120"/>
    </location>
</feature>
<dbReference type="GO" id="GO:0005886">
    <property type="term" value="C:plasma membrane"/>
    <property type="evidence" value="ECO:0007669"/>
    <property type="project" value="UniProtKB-SubCell"/>
</dbReference>
<organism evidence="18 19">
    <name type="scientific">Brevibacillus agri</name>
    <dbReference type="NCBI Taxonomy" id="51101"/>
    <lineage>
        <taxon>Bacteria</taxon>
        <taxon>Bacillati</taxon>
        <taxon>Bacillota</taxon>
        <taxon>Bacilli</taxon>
        <taxon>Bacillales</taxon>
        <taxon>Paenibacillaceae</taxon>
        <taxon>Brevibacillus</taxon>
    </lineage>
</organism>
<comment type="caution">
    <text evidence="18">The sequence shown here is derived from an EMBL/GenBank/DDBJ whole genome shotgun (WGS) entry which is preliminary data.</text>
</comment>
<gene>
    <name evidence="17" type="ORF">BAG01nite_35330</name>
    <name evidence="18" type="ORF">EB820_10760</name>
</gene>
<dbReference type="AlphaFoldDB" id="A0A3M8AXN3"/>
<evidence type="ECO:0000256" key="5">
    <source>
        <dbReference type="ARBA" id="ARBA00022553"/>
    </source>
</evidence>
<evidence type="ECO:0000256" key="15">
    <source>
        <dbReference type="SAM" id="Phobius"/>
    </source>
</evidence>
<evidence type="ECO:0000256" key="10">
    <source>
        <dbReference type="ARBA" id="ARBA00022840"/>
    </source>
</evidence>
<evidence type="ECO:0000256" key="7">
    <source>
        <dbReference type="ARBA" id="ARBA00022692"/>
    </source>
</evidence>
<evidence type="ECO:0000313" key="18">
    <source>
        <dbReference type="EMBL" id="RNB55753.1"/>
    </source>
</evidence>
<keyword evidence="9 17" id="KW-0418">Kinase</keyword>
<dbReference type="PANTHER" id="PTHR45528:SF1">
    <property type="entry name" value="SENSOR HISTIDINE KINASE CPXA"/>
    <property type="match status" value="1"/>
</dbReference>